<reference evidence="1 2" key="1">
    <citation type="submission" date="2015-09" db="EMBL/GenBank/DDBJ databases">
        <title>Sorangium comparison.</title>
        <authorList>
            <person name="Zaburannyi N."/>
            <person name="Bunk B."/>
            <person name="Overmann J."/>
            <person name="Mueller R."/>
        </authorList>
    </citation>
    <scope>NUCLEOTIDE SEQUENCE [LARGE SCALE GENOMIC DNA]</scope>
    <source>
        <strain evidence="1 2">So ceGT47</strain>
    </source>
</reference>
<name>A0A4P2Q384_SORCE</name>
<evidence type="ECO:0000313" key="1">
    <source>
        <dbReference type="EMBL" id="AUX23770.1"/>
    </source>
</evidence>
<dbReference type="AlphaFoldDB" id="A0A4P2Q384"/>
<dbReference type="EMBL" id="CP012670">
    <property type="protein sequence ID" value="AUX23770.1"/>
    <property type="molecule type" value="Genomic_DNA"/>
</dbReference>
<dbReference type="NCBIfam" id="NF047733">
    <property type="entry name" value="antiphage_MADS7"/>
    <property type="match status" value="1"/>
</dbReference>
<proteinExistence type="predicted"/>
<accession>A0A4P2Q384</accession>
<organism evidence="1 2">
    <name type="scientific">Sorangium cellulosum</name>
    <name type="common">Polyangium cellulosum</name>
    <dbReference type="NCBI Taxonomy" id="56"/>
    <lineage>
        <taxon>Bacteria</taxon>
        <taxon>Pseudomonadati</taxon>
        <taxon>Myxococcota</taxon>
        <taxon>Polyangia</taxon>
        <taxon>Polyangiales</taxon>
        <taxon>Polyangiaceae</taxon>
        <taxon>Sorangium</taxon>
    </lineage>
</organism>
<gene>
    <name evidence="1" type="ORF">SOCEGT47_043000</name>
</gene>
<dbReference type="Proteomes" id="UP000295781">
    <property type="component" value="Chromosome"/>
</dbReference>
<dbReference type="Pfam" id="PF26611">
    <property type="entry name" value="MAD7"/>
    <property type="match status" value="1"/>
</dbReference>
<dbReference type="RefSeq" id="WP_129349187.1">
    <property type="nucleotide sequence ID" value="NZ_CP012670.1"/>
</dbReference>
<sequence>MKLRKVDQEFRNPKVFYPDPKNVDLDRVLINLFLLLKCDGTRPVTRGRPKAEFERVETHRKILAELRGVEGFDGEAAWVADQWLKSDIFDLVNRGRPTEAIASLRPLHLEAAKIRVAKHCRDYNHADALYAMLEHDESQALADLKHYLGRGHNAAAGYDGVTPLDLETLAVLKLVEDIPQLHPSQQDKVAPHRPTCRGQGRVLCNDVQRLLAYQDVVPRPVMIDYLKTLLGLHLGLYTLRVGRQLSGWINQREAHPACRACPVWGTSDAPFAECPYGMSFTVDMGSDFRSRMAQIAQKDAAAEYGRLIDLVKAIFAMNQLLHYAKDEKLPDDPFEVPSLLKDPPRGFESDFKSTLKELLRSQPDDEEITPEVKDILDAGMPAFDTLVELISHVRQKHHLSYLVQMIDKLFQKNGPFGAIVQGRSRNNPRRWHLGGRLLEVFVQLAVLRQDQAGGEKRFYTEPMLVEDFLRWVEHRYGFVIAPATTPAGRRPVTLDEHRAFRDNVRALKDRLREIGFYDDLSDAYNAQTVRPRYTLSRQGVA</sequence>
<evidence type="ECO:0000313" key="2">
    <source>
        <dbReference type="Proteomes" id="UP000295781"/>
    </source>
</evidence>
<dbReference type="InterPro" id="IPR058120">
    <property type="entry name" value="MADS7"/>
</dbReference>
<dbReference type="OrthoDB" id="9808668at2"/>
<protein>
    <submittedName>
        <fullName evidence="1">Uncharacterized protein</fullName>
    </submittedName>
</protein>